<reference evidence="12" key="1">
    <citation type="submission" date="2022-03" db="EMBL/GenBank/DDBJ databases">
        <authorList>
            <person name="Martin C."/>
        </authorList>
    </citation>
    <scope>NUCLEOTIDE SEQUENCE</scope>
</reference>
<dbReference type="InterPro" id="IPR001873">
    <property type="entry name" value="ENaC"/>
</dbReference>
<dbReference type="AlphaFoldDB" id="A0A8J1UKZ2"/>
<keyword evidence="2 11" id="KW-0813">Transport</keyword>
<evidence type="ECO:0000256" key="8">
    <source>
        <dbReference type="ARBA" id="ARBA00023136"/>
    </source>
</evidence>
<evidence type="ECO:0000256" key="3">
    <source>
        <dbReference type="ARBA" id="ARBA00022461"/>
    </source>
</evidence>
<keyword evidence="3 11" id="KW-0894">Sodium channel</keyword>
<keyword evidence="9 11" id="KW-0739">Sodium transport</keyword>
<gene>
    <name evidence="12" type="ORF">OFUS_LOCUS17941</name>
</gene>
<comment type="subcellular location">
    <subcellularLocation>
        <location evidence="1">Membrane</location>
        <topology evidence="1">Multi-pass membrane protein</topology>
    </subcellularLocation>
</comment>
<evidence type="ECO:0000256" key="10">
    <source>
        <dbReference type="ARBA" id="ARBA00023303"/>
    </source>
</evidence>
<evidence type="ECO:0000256" key="7">
    <source>
        <dbReference type="ARBA" id="ARBA00023065"/>
    </source>
</evidence>
<dbReference type="GO" id="GO:0015280">
    <property type="term" value="F:ligand-gated sodium channel activity"/>
    <property type="evidence" value="ECO:0007669"/>
    <property type="project" value="TreeGrafter"/>
</dbReference>
<evidence type="ECO:0000313" key="12">
    <source>
        <dbReference type="EMBL" id="CAH1793038.1"/>
    </source>
</evidence>
<evidence type="ECO:0000313" key="13">
    <source>
        <dbReference type="Proteomes" id="UP000749559"/>
    </source>
</evidence>
<evidence type="ECO:0000256" key="11">
    <source>
        <dbReference type="RuleBase" id="RU000679"/>
    </source>
</evidence>
<dbReference type="PANTHER" id="PTHR11690:SF248">
    <property type="entry name" value="PICKPOCKET 17, ISOFORM A"/>
    <property type="match status" value="1"/>
</dbReference>
<organism evidence="12 13">
    <name type="scientific">Owenia fusiformis</name>
    <name type="common">Polychaete worm</name>
    <dbReference type="NCBI Taxonomy" id="6347"/>
    <lineage>
        <taxon>Eukaryota</taxon>
        <taxon>Metazoa</taxon>
        <taxon>Spiralia</taxon>
        <taxon>Lophotrochozoa</taxon>
        <taxon>Annelida</taxon>
        <taxon>Polychaeta</taxon>
        <taxon>Sedentaria</taxon>
        <taxon>Canalipalpata</taxon>
        <taxon>Sabellida</taxon>
        <taxon>Oweniida</taxon>
        <taxon>Oweniidae</taxon>
        <taxon>Owenia</taxon>
    </lineage>
</organism>
<dbReference type="PANTHER" id="PTHR11690">
    <property type="entry name" value="AMILORIDE-SENSITIVE SODIUM CHANNEL-RELATED"/>
    <property type="match status" value="1"/>
</dbReference>
<keyword evidence="6" id="KW-0915">Sodium</keyword>
<evidence type="ECO:0000256" key="5">
    <source>
        <dbReference type="ARBA" id="ARBA00022989"/>
    </source>
</evidence>
<comment type="caution">
    <text evidence="12">The sequence shown here is derived from an EMBL/GenBank/DDBJ whole genome shotgun (WGS) entry which is preliminary data.</text>
</comment>
<keyword evidence="10 11" id="KW-0407">Ion channel</keyword>
<dbReference type="OrthoDB" id="6021021at2759"/>
<evidence type="ECO:0000256" key="9">
    <source>
        <dbReference type="ARBA" id="ARBA00023201"/>
    </source>
</evidence>
<keyword evidence="4 11" id="KW-0812">Transmembrane</keyword>
<protein>
    <submittedName>
        <fullName evidence="12">Uncharacterized protein</fullName>
    </submittedName>
</protein>
<evidence type="ECO:0000256" key="6">
    <source>
        <dbReference type="ARBA" id="ARBA00023053"/>
    </source>
</evidence>
<dbReference type="Proteomes" id="UP000749559">
    <property type="component" value="Unassembled WGS sequence"/>
</dbReference>
<comment type="similarity">
    <text evidence="11">Belongs to the amiloride-sensitive sodium channel (TC 1.A.6) family.</text>
</comment>
<dbReference type="Pfam" id="PF00858">
    <property type="entry name" value="ASC"/>
    <property type="match status" value="1"/>
</dbReference>
<accession>A0A8J1UKZ2</accession>
<keyword evidence="7 11" id="KW-0406">Ion transport</keyword>
<dbReference type="PRINTS" id="PR01078">
    <property type="entry name" value="AMINACHANNEL"/>
</dbReference>
<keyword evidence="8" id="KW-0472">Membrane</keyword>
<evidence type="ECO:0000256" key="1">
    <source>
        <dbReference type="ARBA" id="ARBA00004141"/>
    </source>
</evidence>
<evidence type="ECO:0000256" key="4">
    <source>
        <dbReference type="ARBA" id="ARBA00022692"/>
    </source>
</evidence>
<sequence>MKRILKDFSSNTTAHGWGNIHQRTTTLSKVIWIIICLGCTAVAIWQVITIVMRYGLFETKDRIKVEVGEIVFPSVTVCPLIPVPHDGNLKFERDMKKGNIDVEPFLNFRLVFHSETFYINSNVSHNLHSEKLEFYNVFAEQIYSNQGFFENFKFMSDYTHQQGNFIPVCSYQGKPCLRSDFHTLDHPEYNSCFTFNGANKTINNPITKITGPKGGLSLVLYLDVGQLSMIYTPSYPTSGSQGVRVVIHEKGTLPDPENDGFDIEPGHSINAALSVNERRLMKPPWGECNDQNPELKGGFTYTKKHCQLSCLQKFFYRTCGCIKSSLPIDEETVYKEYCLKLHAKEWAKLTTDQYNKTTIVSDMENFRCQNREFLSSDVEVQDGCQCLEKCSYQTYDMTLSQSEWPMKGVEIEFYCRTIMSMDSYINSSIYDRFHDIFPEYCDHSKDEDLLTKIQKETLRENFIRLNVYFKDLETKITNQVEDFTISSMISEIGGSLGFFVGMSIITIAEIILLCWNITCLLGKKFVISPFEQKIGSDMKHASTNTS</sequence>
<dbReference type="GO" id="GO:0005886">
    <property type="term" value="C:plasma membrane"/>
    <property type="evidence" value="ECO:0007669"/>
    <property type="project" value="TreeGrafter"/>
</dbReference>
<keyword evidence="13" id="KW-1185">Reference proteome</keyword>
<proteinExistence type="inferred from homology"/>
<dbReference type="EMBL" id="CAIIXF020000008">
    <property type="protein sequence ID" value="CAH1793038.1"/>
    <property type="molecule type" value="Genomic_DNA"/>
</dbReference>
<evidence type="ECO:0000256" key="2">
    <source>
        <dbReference type="ARBA" id="ARBA00022448"/>
    </source>
</evidence>
<keyword evidence="5" id="KW-1133">Transmembrane helix</keyword>
<dbReference type="Gene3D" id="2.60.470.10">
    <property type="entry name" value="Acid-sensing ion channels like domains"/>
    <property type="match status" value="1"/>
</dbReference>
<name>A0A8J1UKZ2_OWEFU</name>